<dbReference type="InterPro" id="IPR001680">
    <property type="entry name" value="WD40_rpt"/>
</dbReference>
<keyword evidence="2 6" id="KW-0853">WD repeat</keyword>
<feature type="region of interest" description="Disordered" evidence="7">
    <location>
        <begin position="281"/>
        <end position="307"/>
    </location>
</feature>
<reference evidence="9" key="1">
    <citation type="journal article" date="2023" name="Mol. Phylogenet. Evol.">
        <title>Genome-scale phylogeny and comparative genomics of the fungal order Sordariales.</title>
        <authorList>
            <person name="Hensen N."/>
            <person name="Bonometti L."/>
            <person name="Westerberg I."/>
            <person name="Brannstrom I.O."/>
            <person name="Guillou S."/>
            <person name="Cros-Aarteil S."/>
            <person name="Calhoun S."/>
            <person name="Haridas S."/>
            <person name="Kuo A."/>
            <person name="Mondo S."/>
            <person name="Pangilinan J."/>
            <person name="Riley R."/>
            <person name="LaButti K."/>
            <person name="Andreopoulos B."/>
            <person name="Lipzen A."/>
            <person name="Chen C."/>
            <person name="Yan M."/>
            <person name="Daum C."/>
            <person name="Ng V."/>
            <person name="Clum A."/>
            <person name="Steindorff A."/>
            <person name="Ohm R.A."/>
            <person name="Martin F."/>
            <person name="Silar P."/>
            <person name="Natvig D.O."/>
            <person name="Lalanne C."/>
            <person name="Gautier V."/>
            <person name="Ament-Velasquez S.L."/>
            <person name="Kruys A."/>
            <person name="Hutchinson M.I."/>
            <person name="Powell A.J."/>
            <person name="Barry K."/>
            <person name="Miller A.N."/>
            <person name="Grigoriev I.V."/>
            <person name="Debuchy R."/>
            <person name="Gladieux P."/>
            <person name="Hiltunen Thoren M."/>
            <person name="Johannesson H."/>
        </authorList>
    </citation>
    <scope>NUCLEOTIDE SEQUENCE [LARGE SCALE GENOMIC DNA]</scope>
    <source>
        <strain evidence="9">CBS 340.73</strain>
    </source>
</reference>
<dbReference type="InterPro" id="IPR036322">
    <property type="entry name" value="WD40_repeat_dom_sf"/>
</dbReference>
<dbReference type="AlphaFoldDB" id="A0AAN6NBD3"/>
<comment type="caution">
    <text evidence="8">The sequence shown here is derived from an EMBL/GenBank/DDBJ whole genome shotgun (WGS) entry which is preliminary data.</text>
</comment>
<evidence type="ECO:0000256" key="6">
    <source>
        <dbReference type="PROSITE-ProRule" id="PRU00221"/>
    </source>
</evidence>
<dbReference type="Proteomes" id="UP001303473">
    <property type="component" value="Unassembled WGS sequence"/>
</dbReference>
<organism evidence="8 9">
    <name type="scientific">Diplogelasinospora grovesii</name>
    <dbReference type="NCBI Taxonomy" id="303347"/>
    <lineage>
        <taxon>Eukaryota</taxon>
        <taxon>Fungi</taxon>
        <taxon>Dikarya</taxon>
        <taxon>Ascomycota</taxon>
        <taxon>Pezizomycotina</taxon>
        <taxon>Sordariomycetes</taxon>
        <taxon>Sordariomycetidae</taxon>
        <taxon>Sordariales</taxon>
        <taxon>Diplogelasinosporaceae</taxon>
        <taxon>Diplogelasinospora</taxon>
    </lineage>
</organism>
<evidence type="ECO:0000256" key="5">
    <source>
        <dbReference type="ARBA" id="ARBA00023163"/>
    </source>
</evidence>
<evidence type="ECO:0000256" key="2">
    <source>
        <dbReference type="ARBA" id="ARBA00022574"/>
    </source>
</evidence>
<comment type="similarity">
    <text evidence="1">Belongs to the WD repeat ESC family.</text>
</comment>
<dbReference type="InterPro" id="IPR015943">
    <property type="entry name" value="WD40/YVTN_repeat-like_dom_sf"/>
</dbReference>
<dbReference type="SUPFAM" id="SSF50978">
    <property type="entry name" value="WD40 repeat-like"/>
    <property type="match status" value="1"/>
</dbReference>
<feature type="repeat" description="WD" evidence="6">
    <location>
        <begin position="139"/>
        <end position="173"/>
    </location>
</feature>
<sequence length="523" mass="57632">MTAPHPRSPAALEPSEWELPKLRASFGFQDDFKYLASADELASQEFFDVKFYPYSPPGAAPIFAAVSKKHVVVCRLTHTTNENPCEIIRVIRDDDEEATNCTCTWSNDPVTERAWICIAGADAKVKVYNVKEGTLVRTFVGHGGGINDLATSPADPLIVASASDDTTVRIWSLAEVHKEQPCVCILGGEGHAWDLLSAVFHDTGRYILSAGHDQVINLWTLPDLPQEHIDVPVIVHYPHFSTSEVHSGLVDCVAFFGDLILSRACHEDSIVLWRIEGFSSDDPPPTPSQAPTAHDPAKSTRSAFAPPPSLMGRPALWTRLTQFHTPDCGVQFFLRFRVYHTPGRHPILAFCNPKSRTMFWDMTRLTEYSRFMEELKEQAKEQAHRGDRPAPPPERPAWLQVKKSKKPDNISNLRGAAGGGDKDSMVSASPDPEGAAASSLGSYDQKTLAEWAERYDVSNAFGMLKPHRVVSIEGNFVGRQIAWSPEGEWCVVVGNENRVLICQRWAQKPASSTPKASTPAAGG</sequence>
<accession>A0AAN6NBD3</accession>
<dbReference type="SMART" id="SM00320">
    <property type="entry name" value="WD40"/>
    <property type="match status" value="4"/>
</dbReference>
<proteinExistence type="inferred from homology"/>
<dbReference type="PROSITE" id="PS50082">
    <property type="entry name" value="WD_REPEATS_2"/>
    <property type="match status" value="2"/>
</dbReference>
<keyword evidence="3" id="KW-0677">Repeat</keyword>
<evidence type="ECO:0000256" key="7">
    <source>
        <dbReference type="SAM" id="MobiDB-lite"/>
    </source>
</evidence>
<dbReference type="EMBL" id="MU853793">
    <property type="protein sequence ID" value="KAK3940677.1"/>
    <property type="molecule type" value="Genomic_DNA"/>
</dbReference>
<dbReference type="PANTHER" id="PTHR10253">
    <property type="entry name" value="POLYCOMB PROTEIN"/>
    <property type="match status" value="1"/>
</dbReference>
<evidence type="ECO:0000313" key="9">
    <source>
        <dbReference type="Proteomes" id="UP001303473"/>
    </source>
</evidence>
<dbReference type="Pfam" id="PF00400">
    <property type="entry name" value="WD40"/>
    <property type="match status" value="2"/>
</dbReference>
<dbReference type="PROSITE" id="PS50294">
    <property type="entry name" value="WD_REPEATS_REGION"/>
    <property type="match status" value="1"/>
</dbReference>
<keyword evidence="9" id="KW-1185">Reference proteome</keyword>
<dbReference type="Gene3D" id="2.130.10.10">
    <property type="entry name" value="YVTN repeat-like/Quinoprotein amine dehydrogenase"/>
    <property type="match status" value="1"/>
</dbReference>
<keyword evidence="5" id="KW-0804">Transcription</keyword>
<feature type="compositionally biased region" description="Basic and acidic residues" evidence="7">
    <location>
        <begin position="376"/>
        <end position="388"/>
    </location>
</feature>
<name>A0AAN6NBD3_9PEZI</name>
<evidence type="ECO:0000256" key="1">
    <source>
        <dbReference type="ARBA" id="ARBA00008075"/>
    </source>
</evidence>
<evidence type="ECO:0000313" key="8">
    <source>
        <dbReference type="EMBL" id="KAK3940677.1"/>
    </source>
</evidence>
<feature type="region of interest" description="Disordered" evidence="7">
    <location>
        <begin position="376"/>
        <end position="440"/>
    </location>
</feature>
<keyword evidence="4" id="KW-0805">Transcription regulation</keyword>
<protein>
    <submittedName>
        <fullName evidence="8">Polycomb protein eed-A</fullName>
    </submittedName>
</protein>
<feature type="repeat" description="WD" evidence="6">
    <location>
        <begin position="188"/>
        <end position="221"/>
    </location>
</feature>
<gene>
    <name evidence="8" type="ORF">QBC46DRAFT_122255</name>
</gene>
<evidence type="ECO:0000256" key="4">
    <source>
        <dbReference type="ARBA" id="ARBA00023015"/>
    </source>
</evidence>
<dbReference type="InterPro" id="IPR051243">
    <property type="entry name" value="PcG_WD-repeat"/>
</dbReference>
<evidence type="ECO:0000256" key="3">
    <source>
        <dbReference type="ARBA" id="ARBA00022737"/>
    </source>
</evidence>